<dbReference type="STRING" id="296587.C1E3H8"/>
<dbReference type="eggNOG" id="ENOG502S962">
    <property type="taxonomic scope" value="Eukaryota"/>
</dbReference>
<dbReference type="PANTHER" id="PTHR42786">
    <property type="entry name" value="TRNA/RRNA METHYLTRANSFERASE"/>
    <property type="match status" value="1"/>
</dbReference>
<evidence type="ECO:0000313" key="7">
    <source>
        <dbReference type="EMBL" id="ACO62554.1"/>
    </source>
</evidence>
<dbReference type="InterPro" id="IPR029026">
    <property type="entry name" value="tRNA_m1G_MTases_N"/>
</dbReference>
<sequence>MATMRAHATFRPASARHRAPASGSKPRAASTASSRTSRANAPRRARRLLFGALAPDAEAVAGDGREEERDDATPLDNVCFVLCRPQGPQNIGGIARVMQNFGVTDLRIVAPEPGALAPPFDAADEYDRAIHPPEVRARAPLSDEAHKFAVHADWLLRDARRCATADEALADVAFVAATTARPRENLSIADVRAASEVLRRHAANGTKVAVVFGNEATGLTNDELARANLGVMIATSAATSSPASSRKRYTGAKGATSLNLSMAVGVVAYELFQAMGEGEVSGFGSRLMTVDERARLADELAGARRSLDVLRRRHGSATASASASASPDSSATGDSIGDGVGVDEDTTTSEEDRLLDEKEARAIARVLNAGPIATKDAAVLFQLARRTRSVEPYSGVDEAVVDAATDLFARAAAAGKPRPGNKTVLNHVRETLGLSLTTRELERVVTAAGAVDQAEERLNRRSEGEFL</sequence>
<dbReference type="OrthoDB" id="241340at2759"/>
<evidence type="ECO:0000256" key="4">
    <source>
        <dbReference type="ARBA" id="ARBA00022691"/>
    </source>
</evidence>
<dbReference type="GO" id="GO:0002128">
    <property type="term" value="P:tRNA nucleoside ribose methylation"/>
    <property type="evidence" value="ECO:0007669"/>
    <property type="project" value="TreeGrafter"/>
</dbReference>
<proteinExistence type="inferred from homology"/>
<organism evidence="7 8">
    <name type="scientific">Micromonas commoda (strain RCC299 / NOUM17 / CCMP2709)</name>
    <name type="common">Picoplanktonic green alga</name>
    <dbReference type="NCBI Taxonomy" id="296587"/>
    <lineage>
        <taxon>Eukaryota</taxon>
        <taxon>Viridiplantae</taxon>
        <taxon>Chlorophyta</taxon>
        <taxon>Mamiellophyceae</taxon>
        <taxon>Mamiellales</taxon>
        <taxon>Mamiellaceae</taxon>
        <taxon>Micromonas</taxon>
    </lineage>
</organism>
<dbReference type="OMA" id="CARWCAS"/>
<dbReference type="InterPro" id="IPR004384">
    <property type="entry name" value="RNA_MeTrfase_TrmJ/LasT"/>
</dbReference>
<dbReference type="InterPro" id="IPR029028">
    <property type="entry name" value="Alpha/beta_knot_MTases"/>
</dbReference>
<dbReference type="Pfam" id="PF00588">
    <property type="entry name" value="SpoU_methylase"/>
    <property type="match status" value="1"/>
</dbReference>
<keyword evidence="8" id="KW-1185">Reference proteome</keyword>
<dbReference type="Gene3D" id="3.40.1280.10">
    <property type="match status" value="1"/>
</dbReference>
<dbReference type="AlphaFoldDB" id="C1E3H8"/>
<feature type="compositionally biased region" description="Low complexity" evidence="5">
    <location>
        <begin position="20"/>
        <end position="40"/>
    </location>
</feature>
<dbReference type="InParanoid" id="C1E3H8"/>
<evidence type="ECO:0000256" key="5">
    <source>
        <dbReference type="SAM" id="MobiDB-lite"/>
    </source>
</evidence>
<dbReference type="GO" id="GO:0005829">
    <property type="term" value="C:cytosol"/>
    <property type="evidence" value="ECO:0007669"/>
    <property type="project" value="TreeGrafter"/>
</dbReference>
<dbReference type="GO" id="GO:0003723">
    <property type="term" value="F:RNA binding"/>
    <property type="evidence" value="ECO:0007669"/>
    <property type="project" value="InterPro"/>
</dbReference>
<name>C1E3H8_MICCC</name>
<dbReference type="InterPro" id="IPR001537">
    <property type="entry name" value="SpoU_MeTrfase"/>
</dbReference>
<feature type="domain" description="tRNA/rRNA methyltransferase SpoU type" evidence="6">
    <location>
        <begin position="131"/>
        <end position="241"/>
    </location>
</feature>
<keyword evidence="3" id="KW-0808">Transferase</keyword>
<dbReference type="Proteomes" id="UP000002009">
    <property type="component" value="Chromosome 4"/>
</dbReference>
<dbReference type="RefSeq" id="XP_002501296.1">
    <property type="nucleotide sequence ID" value="XM_002501250.1"/>
</dbReference>
<evidence type="ECO:0000313" key="8">
    <source>
        <dbReference type="Proteomes" id="UP000002009"/>
    </source>
</evidence>
<dbReference type="CDD" id="cd18093">
    <property type="entry name" value="SpoU-like_TrmJ"/>
    <property type="match status" value="1"/>
</dbReference>
<evidence type="ECO:0000256" key="2">
    <source>
        <dbReference type="ARBA" id="ARBA00022603"/>
    </source>
</evidence>
<feature type="compositionally biased region" description="Low complexity" evidence="5">
    <location>
        <begin position="317"/>
        <end position="335"/>
    </location>
</feature>
<protein>
    <recommendedName>
        <fullName evidence="6">tRNA/rRNA methyltransferase SpoU type domain-containing protein</fullName>
    </recommendedName>
</protein>
<dbReference type="KEGG" id="mis:MICPUN_57687"/>
<keyword evidence="2" id="KW-0489">Methyltransferase</keyword>
<feature type="region of interest" description="Disordered" evidence="5">
    <location>
        <begin position="1"/>
        <end position="43"/>
    </location>
</feature>
<comment type="similarity">
    <text evidence="1">Belongs to the class IV-like SAM-binding methyltransferase superfamily. RNA methyltransferase TrmH family.</text>
</comment>
<reference evidence="7 8" key="1">
    <citation type="journal article" date="2009" name="Science">
        <title>Green evolution and dynamic adaptations revealed by genomes of the marine picoeukaryotes Micromonas.</title>
        <authorList>
            <person name="Worden A.Z."/>
            <person name="Lee J.H."/>
            <person name="Mock T."/>
            <person name="Rouze P."/>
            <person name="Simmons M.P."/>
            <person name="Aerts A.L."/>
            <person name="Allen A.E."/>
            <person name="Cuvelier M.L."/>
            <person name="Derelle E."/>
            <person name="Everett M.V."/>
            <person name="Foulon E."/>
            <person name="Grimwood J."/>
            <person name="Gundlach H."/>
            <person name="Henrissat B."/>
            <person name="Napoli C."/>
            <person name="McDonald S.M."/>
            <person name="Parker M.S."/>
            <person name="Rombauts S."/>
            <person name="Salamov A."/>
            <person name="Von Dassow P."/>
            <person name="Badger J.H."/>
            <person name="Coutinho P.M."/>
            <person name="Demir E."/>
            <person name="Dubchak I."/>
            <person name="Gentemann C."/>
            <person name="Eikrem W."/>
            <person name="Gready J.E."/>
            <person name="John U."/>
            <person name="Lanier W."/>
            <person name="Lindquist E.A."/>
            <person name="Lucas S."/>
            <person name="Mayer K.F."/>
            <person name="Moreau H."/>
            <person name="Not F."/>
            <person name="Otillar R."/>
            <person name="Panaud O."/>
            <person name="Pangilinan J."/>
            <person name="Paulsen I."/>
            <person name="Piegu B."/>
            <person name="Poliakov A."/>
            <person name="Robbens S."/>
            <person name="Schmutz J."/>
            <person name="Toulza E."/>
            <person name="Wyss T."/>
            <person name="Zelensky A."/>
            <person name="Zhou K."/>
            <person name="Armbrust E.V."/>
            <person name="Bhattacharya D."/>
            <person name="Goodenough U.W."/>
            <person name="Van de Peer Y."/>
            <person name="Grigoriev I.V."/>
        </authorList>
    </citation>
    <scope>NUCLEOTIDE SEQUENCE [LARGE SCALE GENOMIC DNA]</scope>
    <source>
        <strain evidence="8">RCC299 / NOUM17</strain>
    </source>
</reference>
<dbReference type="PANTHER" id="PTHR42786:SF7">
    <property type="entry name" value="TRNA_RRNA METHYLTRANSFERASE SPOU TYPE DOMAIN-CONTAINING PROTEIN"/>
    <property type="match status" value="1"/>
</dbReference>
<evidence type="ECO:0000259" key="6">
    <source>
        <dbReference type="Pfam" id="PF00588"/>
    </source>
</evidence>
<evidence type="ECO:0000256" key="3">
    <source>
        <dbReference type="ARBA" id="ARBA00022679"/>
    </source>
</evidence>
<accession>C1E3H8</accession>
<gene>
    <name evidence="7" type="ORF">MICPUN_57687</name>
</gene>
<dbReference type="SUPFAM" id="SSF75217">
    <property type="entry name" value="alpha/beta knot"/>
    <property type="match status" value="1"/>
</dbReference>
<feature type="region of interest" description="Disordered" evidence="5">
    <location>
        <begin position="317"/>
        <end position="354"/>
    </location>
</feature>
<keyword evidence="4" id="KW-0949">S-adenosyl-L-methionine</keyword>
<dbReference type="EMBL" id="CP001325">
    <property type="protein sequence ID" value="ACO62554.1"/>
    <property type="molecule type" value="Genomic_DNA"/>
</dbReference>
<dbReference type="GO" id="GO:0008173">
    <property type="term" value="F:RNA methyltransferase activity"/>
    <property type="evidence" value="ECO:0007669"/>
    <property type="project" value="InterPro"/>
</dbReference>
<dbReference type="GeneID" id="8242967"/>
<evidence type="ECO:0000256" key="1">
    <source>
        <dbReference type="ARBA" id="ARBA00007228"/>
    </source>
</evidence>